<dbReference type="EMBL" id="FPBO01000008">
    <property type="protein sequence ID" value="SFU73917.1"/>
    <property type="molecule type" value="Genomic_DNA"/>
</dbReference>
<dbReference type="AlphaFoldDB" id="A0A1I7ILX5"/>
<gene>
    <name evidence="1" type="ORF">SAMN05216552_1008133</name>
</gene>
<dbReference type="Proteomes" id="UP000199391">
    <property type="component" value="Unassembled WGS sequence"/>
</dbReference>
<evidence type="ECO:0000313" key="1">
    <source>
        <dbReference type="EMBL" id="SFU73917.1"/>
    </source>
</evidence>
<reference evidence="2" key="1">
    <citation type="submission" date="2016-10" db="EMBL/GenBank/DDBJ databases">
        <authorList>
            <person name="Varghese N."/>
            <person name="Submissions S."/>
        </authorList>
    </citation>
    <scope>NUCLEOTIDE SEQUENCE [LARGE SCALE GENOMIC DNA]</scope>
    <source>
        <strain evidence="2">CGMCC 1.11014</strain>
    </source>
</reference>
<evidence type="ECO:0000313" key="2">
    <source>
        <dbReference type="Proteomes" id="UP000199391"/>
    </source>
</evidence>
<protein>
    <submittedName>
        <fullName evidence="1">Uncharacterized protein</fullName>
    </submittedName>
</protein>
<sequence length="46" mass="5160">MSGRKVFLCGIKVTPLNQGVAGRLRVRSLYEGQEFPYRLAKRLGGH</sequence>
<accession>A0A1I7ILX5</accession>
<name>A0A1I7ILX5_9BURK</name>
<proteinExistence type="predicted"/>
<dbReference type="STRING" id="1035707.SAMN05216552_1008133"/>
<dbReference type="RefSeq" id="WP_177307130.1">
    <property type="nucleotide sequence ID" value="NZ_FPBO01000008.1"/>
</dbReference>
<keyword evidence="2" id="KW-1185">Reference proteome</keyword>
<organism evidence="1 2">
    <name type="scientific">Pseudoduganella namucuonensis</name>
    <dbReference type="NCBI Taxonomy" id="1035707"/>
    <lineage>
        <taxon>Bacteria</taxon>
        <taxon>Pseudomonadati</taxon>
        <taxon>Pseudomonadota</taxon>
        <taxon>Betaproteobacteria</taxon>
        <taxon>Burkholderiales</taxon>
        <taxon>Oxalobacteraceae</taxon>
        <taxon>Telluria group</taxon>
        <taxon>Pseudoduganella</taxon>
    </lineage>
</organism>